<dbReference type="InterPro" id="IPR002937">
    <property type="entry name" value="Amino_oxidase"/>
</dbReference>
<protein>
    <submittedName>
        <fullName evidence="2">NAD(P)/FAD-dependent oxidoreductase</fullName>
    </submittedName>
</protein>
<dbReference type="Gene3D" id="3.50.50.60">
    <property type="entry name" value="FAD/NAD(P)-binding domain"/>
    <property type="match status" value="1"/>
</dbReference>
<name>A0ABX0JDI6_9BACL</name>
<dbReference type="PANTHER" id="PTHR42923:SF3">
    <property type="entry name" value="PROTOPORPHYRINOGEN OXIDASE"/>
    <property type="match status" value="1"/>
</dbReference>
<comment type="caution">
    <text evidence="2">The sequence shown here is derived from an EMBL/GenBank/DDBJ whole genome shotgun (WGS) entry which is preliminary data.</text>
</comment>
<feature type="domain" description="Amine oxidase" evidence="1">
    <location>
        <begin position="18"/>
        <end position="424"/>
    </location>
</feature>
<dbReference type="InterPro" id="IPR036188">
    <property type="entry name" value="FAD/NAD-bd_sf"/>
</dbReference>
<dbReference type="PANTHER" id="PTHR42923">
    <property type="entry name" value="PROTOPORPHYRINOGEN OXIDASE"/>
    <property type="match status" value="1"/>
</dbReference>
<dbReference type="SUPFAM" id="SSF51905">
    <property type="entry name" value="FAD/NAD(P)-binding domain"/>
    <property type="match status" value="1"/>
</dbReference>
<organism evidence="2 3">
    <name type="scientific">Paenibacillus agricola</name>
    <dbReference type="NCBI Taxonomy" id="2716264"/>
    <lineage>
        <taxon>Bacteria</taxon>
        <taxon>Bacillati</taxon>
        <taxon>Bacillota</taxon>
        <taxon>Bacilli</taxon>
        <taxon>Bacillales</taxon>
        <taxon>Paenibacillaceae</taxon>
        <taxon>Paenibacillus</taxon>
    </lineage>
</organism>
<dbReference type="InterPro" id="IPR050464">
    <property type="entry name" value="Zeta_carotene_desat/Oxidored"/>
</dbReference>
<dbReference type="Proteomes" id="UP001165962">
    <property type="component" value="Unassembled WGS sequence"/>
</dbReference>
<evidence type="ECO:0000259" key="1">
    <source>
        <dbReference type="Pfam" id="PF01593"/>
    </source>
</evidence>
<evidence type="ECO:0000313" key="2">
    <source>
        <dbReference type="EMBL" id="NHN34499.1"/>
    </source>
</evidence>
<reference evidence="2" key="1">
    <citation type="submission" date="2020-03" db="EMBL/GenBank/DDBJ databases">
        <title>Draft sequencing of Paenibacilllus sp. S3N08.</title>
        <authorList>
            <person name="Kim D.-U."/>
        </authorList>
    </citation>
    <scope>NUCLEOTIDE SEQUENCE</scope>
    <source>
        <strain evidence="2">S3N08</strain>
    </source>
</reference>
<keyword evidence="3" id="KW-1185">Reference proteome</keyword>
<dbReference type="EMBL" id="JAAOIW010000019">
    <property type="protein sequence ID" value="NHN34499.1"/>
    <property type="molecule type" value="Genomic_DNA"/>
</dbReference>
<gene>
    <name evidence="2" type="ORF">G9U52_32415</name>
</gene>
<accession>A0ABX0JDI6</accession>
<dbReference type="Pfam" id="PF01593">
    <property type="entry name" value="Amino_oxidase"/>
    <property type="match status" value="1"/>
</dbReference>
<evidence type="ECO:0000313" key="3">
    <source>
        <dbReference type="Proteomes" id="UP001165962"/>
    </source>
</evidence>
<dbReference type="Gene3D" id="3.90.660.50">
    <property type="match status" value="1"/>
</dbReference>
<dbReference type="RefSeq" id="WP_166155484.1">
    <property type="nucleotide sequence ID" value="NZ_JAAOIW010000019.1"/>
</dbReference>
<sequence>MSSISEMKWDVVVIGAGMAGLTASVYLARAGRKVLLLEKAVEPGGRAATKNIAGSWMNLGPHALYKTALGILQEVGVTPTGAMPKPNSLLIYKQPKGGDIALPLFQFLLGSFLKWSEKTQLIRFYAQMRKEDTSILQNVSLEKYLETRLPSPRVRNAVLALIRTSTYCSAPDLLSAGAAIVQLQHGQVLYVDGGWRTLVDPLKEQALAAGVTIRCGCPVRTITGNVPEMSVSLKDGVLLKAHQVLSTVGPKETLALLDPALQPEDAAIFEQLVPIQAACLDLVMTEMPNPKTTFAMGADYPWYFSNHSAIAKFSDNPKQMVVHVMKYLRPGEDSNSKQDEHELEQFLDLIQPRWRLHVVQRRFLPHLLVSHAVVDAASGGYAGRPGPVVKGRKGLFVAGDWVGAEGMLLGASLASAKSAAHCIINGKDHSKEGNSLGA</sequence>
<proteinExistence type="predicted"/>